<proteinExistence type="predicted"/>
<feature type="signal peptide" evidence="1">
    <location>
        <begin position="1"/>
        <end position="22"/>
    </location>
</feature>
<comment type="caution">
    <text evidence="3">The sequence shown here is derived from an EMBL/GenBank/DDBJ whole genome shotgun (WGS) entry which is preliminary data.</text>
</comment>
<name>A0ABD2IC25_9BILA</name>
<dbReference type="EMBL" id="JBICBT010000521">
    <property type="protein sequence ID" value="KAL3111108.1"/>
    <property type="molecule type" value="Genomic_DNA"/>
</dbReference>
<dbReference type="EMBL" id="JBICBT010001406">
    <property type="protein sequence ID" value="KAL3068740.1"/>
    <property type="molecule type" value="Genomic_DNA"/>
</dbReference>
<evidence type="ECO:0000313" key="2">
    <source>
        <dbReference type="EMBL" id="KAL3068740.1"/>
    </source>
</evidence>
<keyword evidence="1" id="KW-0732">Signal</keyword>
<gene>
    <name evidence="4" type="ORF">niasHT_013138</name>
    <name evidence="2" type="ORF">niasHT_032156</name>
    <name evidence="3" type="ORF">niasHT_039165</name>
</gene>
<evidence type="ECO:0000313" key="4">
    <source>
        <dbReference type="EMBL" id="KAL3111108.1"/>
    </source>
</evidence>
<organism evidence="3 5">
    <name type="scientific">Heterodera trifolii</name>
    <dbReference type="NCBI Taxonomy" id="157864"/>
    <lineage>
        <taxon>Eukaryota</taxon>
        <taxon>Metazoa</taxon>
        <taxon>Ecdysozoa</taxon>
        <taxon>Nematoda</taxon>
        <taxon>Chromadorea</taxon>
        <taxon>Rhabditida</taxon>
        <taxon>Tylenchina</taxon>
        <taxon>Tylenchomorpha</taxon>
        <taxon>Tylenchoidea</taxon>
        <taxon>Heteroderidae</taxon>
        <taxon>Heteroderinae</taxon>
        <taxon>Heterodera</taxon>
    </lineage>
</organism>
<accession>A0ABD2IC25</accession>
<dbReference type="Proteomes" id="UP001620626">
    <property type="component" value="Unassembled WGS sequence"/>
</dbReference>
<dbReference type="EMBL" id="JBICBT010001285">
    <property type="protein sequence ID" value="KAL3075085.1"/>
    <property type="molecule type" value="Genomic_DNA"/>
</dbReference>
<dbReference type="AlphaFoldDB" id="A0ABD2IC25"/>
<sequence length="67" mass="7441">MKFTPLALLVILLVSLVAAVYANSNNPSDAADNGGMRVKRQQQWRWSSQQQRWVSTNIANVNIAQNG</sequence>
<evidence type="ECO:0000313" key="3">
    <source>
        <dbReference type="EMBL" id="KAL3075085.1"/>
    </source>
</evidence>
<protein>
    <submittedName>
        <fullName evidence="3">Uncharacterized protein</fullName>
    </submittedName>
</protein>
<reference evidence="3 5" key="1">
    <citation type="submission" date="2024-10" db="EMBL/GenBank/DDBJ databases">
        <authorList>
            <person name="Kim D."/>
        </authorList>
    </citation>
    <scope>NUCLEOTIDE SEQUENCE [LARGE SCALE GENOMIC DNA]</scope>
    <source>
        <strain evidence="3">BH-2024</strain>
    </source>
</reference>
<feature type="chain" id="PRO_5044724105" evidence="1">
    <location>
        <begin position="23"/>
        <end position="67"/>
    </location>
</feature>
<evidence type="ECO:0000313" key="5">
    <source>
        <dbReference type="Proteomes" id="UP001620626"/>
    </source>
</evidence>
<evidence type="ECO:0000256" key="1">
    <source>
        <dbReference type="SAM" id="SignalP"/>
    </source>
</evidence>
<keyword evidence="5" id="KW-1185">Reference proteome</keyword>